<name>A0A383VY22_TETOB</name>
<protein>
    <submittedName>
        <fullName evidence="2">Uncharacterized protein</fullName>
    </submittedName>
</protein>
<accession>A0A383VY22</accession>
<keyword evidence="1" id="KW-0812">Transmembrane</keyword>
<dbReference type="PANTHER" id="PTHR34292:SF2">
    <property type="entry name" value="OUTER SPORE WALL PROTEIN LDS1"/>
    <property type="match status" value="1"/>
</dbReference>
<dbReference type="AlphaFoldDB" id="A0A383VY22"/>
<dbReference type="EMBL" id="FNXT01000921">
    <property type="protein sequence ID" value="SZX69326.1"/>
    <property type="molecule type" value="Genomic_DNA"/>
</dbReference>
<dbReference type="InterPro" id="IPR052786">
    <property type="entry name" value="Spore_wall_assembly"/>
</dbReference>
<gene>
    <name evidence="2" type="ORF">BQ4739_LOCUS9613</name>
</gene>
<sequence length="282" mass="30149">MSVLTSWLYPLQGIVLLTSSPQLLRVVLKFLAVVTAASLALTVGWIHLAWQPHLALVARVFGLNLFAKLVTLLLLLTESALPVYAVFDHRFRRMQRQLFTATLRMKGVQVAPMSQADAAALTAHLAKQQQQQRQQIAAASGKTGLAAGAAASLASFAWRLLLKPQPQEGLLLRKARDMFTLGTSLVLPPLLPLYAYRDSAAEAASLLASYWHSKGATSAEAQALLADARGWELRGFGLVALGLSYIPLASWALGLSNTVGAALLAADLEARGVPLLPKGRAG</sequence>
<dbReference type="STRING" id="3088.A0A383VY22"/>
<keyword evidence="3" id="KW-1185">Reference proteome</keyword>
<keyword evidence="1" id="KW-1133">Transmembrane helix</keyword>
<reference evidence="2 3" key="1">
    <citation type="submission" date="2016-10" db="EMBL/GenBank/DDBJ databases">
        <authorList>
            <person name="Cai Z."/>
        </authorList>
    </citation>
    <scope>NUCLEOTIDE SEQUENCE [LARGE SCALE GENOMIC DNA]</scope>
</reference>
<evidence type="ECO:0000313" key="2">
    <source>
        <dbReference type="EMBL" id="SZX69326.1"/>
    </source>
</evidence>
<dbReference type="Proteomes" id="UP000256970">
    <property type="component" value="Unassembled WGS sequence"/>
</dbReference>
<feature type="transmembrane region" description="Helical" evidence="1">
    <location>
        <begin position="66"/>
        <end position="87"/>
    </location>
</feature>
<evidence type="ECO:0000313" key="3">
    <source>
        <dbReference type="Proteomes" id="UP000256970"/>
    </source>
</evidence>
<dbReference type="PANTHER" id="PTHR34292">
    <property type="entry name" value="OUTER SPORE WALL PROTEIN LDS1"/>
    <property type="match status" value="1"/>
</dbReference>
<proteinExistence type="predicted"/>
<evidence type="ECO:0000256" key="1">
    <source>
        <dbReference type="SAM" id="Phobius"/>
    </source>
</evidence>
<organism evidence="2 3">
    <name type="scientific">Tetradesmus obliquus</name>
    <name type="common">Green alga</name>
    <name type="synonym">Acutodesmus obliquus</name>
    <dbReference type="NCBI Taxonomy" id="3088"/>
    <lineage>
        <taxon>Eukaryota</taxon>
        <taxon>Viridiplantae</taxon>
        <taxon>Chlorophyta</taxon>
        <taxon>core chlorophytes</taxon>
        <taxon>Chlorophyceae</taxon>
        <taxon>CS clade</taxon>
        <taxon>Sphaeropleales</taxon>
        <taxon>Scenedesmaceae</taxon>
        <taxon>Tetradesmus</taxon>
    </lineage>
</organism>
<keyword evidence="1" id="KW-0472">Membrane</keyword>
<feature type="transmembrane region" description="Helical" evidence="1">
    <location>
        <begin position="26"/>
        <end position="46"/>
    </location>
</feature>